<reference evidence="3 4" key="1">
    <citation type="submission" date="2016-09" db="EMBL/GenBank/DDBJ databases">
        <authorList>
            <person name="Capua I."/>
            <person name="De Benedictis P."/>
            <person name="Joannis T."/>
            <person name="Lombin L.H."/>
            <person name="Cattoli G."/>
        </authorList>
    </citation>
    <scope>NUCLEOTIDE SEQUENCE [LARGE SCALE GENOMIC DNA]</scope>
    <source>
        <strain evidence="3 4">A7P-90m</strain>
    </source>
</reference>
<dbReference type="RefSeq" id="WP_092436641.1">
    <property type="nucleotide sequence ID" value="NZ_FMYP01000013.1"/>
</dbReference>
<dbReference type="GO" id="GO:0003677">
    <property type="term" value="F:DNA binding"/>
    <property type="evidence" value="ECO:0007669"/>
    <property type="project" value="InterPro"/>
</dbReference>
<dbReference type="Gene3D" id="1.10.260.40">
    <property type="entry name" value="lambda repressor-like DNA-binding domains"/>
    <property type="match status" value="1"/>
</dbReference>
<dbReference type="SUPFAM" id="SSF47413">
    <property type="entry name" value="lambda repressor-like DNA-binding domains"/>
    <property type="match status" value="1"/>
</dbReference>
<dbReference type="STRING" id="1640674.SAMN05216323_101360"/>
<gene>
    <name evidence="3" type="ORF">SAMN05216323_101360</name>
</gene>
<dbReference type="Proteomes" id="UP000199452">
    <property type="component" value="Unassembled WGS sequence"/>
</dbReference>
<feature type="region of interest" description="Disordered" evidence="1">
    <location>
        <begin position="80"/>
        <end position="102"/>
    </location>
</feature>
<protein>
    <submittedName>
        <fullName evidence="3">Helix-turn-helix</fullName>
    </submittedName>
</protein>
<evidence type="ECO:0000259" key="2">
    <source>
        <dbReference type="PROSITE" id="PS50943"/>
    </source>
</evidence>
<accession>A0A1G6HWG7</accession>
<organism evidence="3 4">
    <name type="scientific">Williamwhitmania taraxaci</name>
    <dbReference type="NCBI Taxonomy" id="1640674"/>
    <lineage>
        <taxon>Bacteria</taxon>
        <taxon>Pseudomonadati</taxon>
        <taxon>Bacteroidota</taxon>
        <taxon>Bacteroidia</taxon>
        <taxon>Bacteroidales</taxon>
        <taxon>Williamwhitmaniaceae</taxon>
        <taxon>Williamwhitmania</taxon>
    </lineage>
</organism>
<name>A0A1G6HWG7_9BACT</name>
<dbReference type="EMBL" id="FMYP01000013">
    <property type="protein sequence ID" value="SDB98657.1"/>
    <property type="molecule type" value="Genomic_DNA"/>
</dbReference>
<dbReference type="Pfam" id="PF01381">
    <property type="entry name" value="HTH_3"/>
    <property type="match status" value="1"/>
</dbReference>
<dbReference type="InterPro" id="IPR001387">
    <property type="entry name" value="Cro/C1-type_HTH"/>
</dbReference>
<evidence type="ECO:0000256" key="1">
    <source>
        <dbReference type="SAM" id="MobiDB-lite"/>
    </source>
</evidence>
<dbReference type="SMART" id="SM00530">
    <property type="entry name" value="HTH_XRE"/>
    <property type="match status" value="1"/>
</dbReference>
<keyword evidence="4" id="KW-1185">Reference proteome</keyword>
<dbReference type="AlphaFoldDB" id="A0A1G6HWG7"/>
<proteinExistence type="predicted"/>
<dbReference type="CDD" id="cd00093">
    <property type="entry name" value="HTH_XRE"/>
    <property type="match status" value="1"/>
</dbReference>
<feature type="domain" description="HTH cro/C1-type" evidence="2">
    <location>
        <begin position="5"/>
        <end position="60"/>
    </location>
</feature>
<dbReference type="OrthoDB" id="1034290at2"/>
<evidence type="ECO:0000313" key="4">
    <source>
        <dbReference type="Proteomes" id="UP000199452"/>
    </source>
</evidence>
<dbReference type="InterPro" id="IPR010982">
    <property type="entry name" value="Lambda_DNA-bd_dom_sf"/>
</dbReference>
<evidence type="ECO:0000313" key="3">
    <source>
        <dbReference type="EMBL" id="SDB98657.1"/>
    </source>
</evidence>
<sequence length="146" mass="16575">MEDRILKILTGNQLSATRFADIIGVQKSSISHILSGRNKPSFDFIEKVLIKFPDINPEWLILGKGNMYRTSIQTTLFESSVLQEKDESSSPEPTEPELADIPIEKQLISTKTDSLYPPVSAIKGKSIERVLIFYKDKTFSEYHPEE</sequence>
<dbReference type="PROSITE" id="PS50943">
    <property type="entry name" value="HTH_CROC1"/>
    <property type="match status" value="1"/>
</dbReference>